<evidence type="ECO:0000256" key="1">
    <source>
        <dbReference type="SAM" id="Phobius"/>
    </source>
</evidence>
<organism evidence="2 3">
    <name type="scientific">Acrobeloides nanus</name>
    <dbReference type="NCBI Taxonomy" id="290746"/>
    <lineage>
        <taxon>Eukaryota</taxon>
        <taxon>Metazoa</taxon>
        <taxon>Ecdysozoa</taxon>
        <taxon>Nematoda</taxon>
        <taxon>Chromadorea</taxon>
        <taxon>Rhabditida</taxon>
        <taxon>Tylenchina</taxon>
        <taxon>Cephalobomorpha</taxon>
        <taxon>Cephaloboidea</taxon>
        <taxon>Cephalobidae</taxon>
        <taxon>Acrobeloides</taxon>
    </lineage>
</organism>
<evidence type="ECO:0000313" key="2">
    <source>
        <dbReference type="Proteomes" id="UP000887540"/>
    </source>
</evidence>
<dbReference type="AlphaFoldDB" id="A0A914D8P8"/>
<protein>
    <submittedName>
        <fullName evidence="3">Uncharacterized protein</fullName>
    </submittedName>
</protein>
<sequence length="263" mass="29750">MQISFSLLCYDCFDTGPSNKNCIEAKNCTGSACLLYEGGDNKTSTAFCLLGSEYKDTTKLSTGCWLEADGLGKHCLCLTNFCNKLRDRTHVVTYDPFASPLPDLAFLKHNPFIDYEYIEDEKNVGPNSKPAPSNVLFPSAAEVDLSVSGDSDNNDFKEDDLVPVDFEEYKEWEEKEKQKTITKTVPDRSKEVKVFPEVPHEEEQEVGIANIIARPEVEIIDKEIEEKETKERNKNKETFNGTFMLFPGFIIMILSIGLSLWIR</sequence>
<dbReference type="Proteomes" id="UP000887540">
    <property type="component" value="Unplaced"/>
</dbReference>
<proteinExistence type="predicted"/>
<reference evidence="3" key="1">
    <citation type="submission" date="2022-11" db="UniProtKB">
        <authorList>
            <consortium name="WormBaseParasite"/>
        </authorList>
    </citation>
    <scope>IDENTIFICATION</scope>
</reference>
<keyword evidence="2" id="KW-1185">Reference proteome</keyword>
<evidence type="ECO:0000313" key="3">
    <source>
        <dbReference type="WBParaSite" id="ACRNAN_scaffold1990.g7487.t1"/>
    </source>
</evidence>
<name>A0A914D8P8_9BILA</name>
<keyword evidence="1" id="KW-0472">Membrane</keyword>
<keyword evidence="1" id="KW-0812">Transmembrane</keyword>
<accession>A0A914D8P8</accession>
<dbReference type="WBParaSite" id="ACRNAN_scaffold1990.g7487.t1">
    <property type="protein sequence ID" value="ACRNAN_scaffold1990.g7487.t1"/>
    <property type="gene ID" value="ACRNAN_scaffold1990.g7487"/>
</dbReference>
<keyword evidence="1" id="KW-1133">Transmembrane helix</keyword>
<feature type="transmembrane region" description="Helical" evidence="1">
    <location>
        <begin position="243"/>
        <end position="262"/>
    </location>
</feature>